<dbReference type="InterPro" id="IPR011990">
    <property type="entry name" value="TPR-like_helical_dom_sf"/>
</dbReference>
<name>A0ABW7C9S1_9CYAN</name>
<evidence type="ECO:0000313" key="4">
    <source>
        <dbReference type="Proteomes" id="UP001604335"/>
    </source>
</evidence>
<dbReference type="InterPro" id="IPR049625">
    <property type="entry name" value="Glyco_transf_61_cat"/>
</dbReference>
<feature type="region of interest" description="Disordered" evidence="1">
    <location>
        <begin position="1"/>
        <end position="34"/>
    </location>
</feature>
<dbReference type="Gene3D" id="1.25.40.10">
    <property type="entry name" value="Tetratricopeptide repeat domain"/>
    <property type="match status" value="1"/>
</dbReference>
<evidence type="ECO:0000256" key="1">
    <source>
        <dbReference type="SAM" id="MobiDB-lite"/>
    </source>
</evidence>
<comment type="caution">
    <text evidence="3">The sequence shown here is derived from an EMBL/GenBank/DDBJ whole genome shotgun (WGS) entry which is preliminary data.</text>
</comment>
<keyword evidence="4" id="KW-1185">Reference proteome</keyword>
<evidence type="ECO:0000259" key="2">
    <source>
        <dbReference type="Pfam" id="PF04577"/>
    </source>
</evidence>
<proteinExistence type="predicted"/>
<dbReference type="EMBL" id="JAZAQF010000023">
    <property type="protein sequence ID" value="MFG3816875.1"/>
    <property type="molecule type" value="Genomic_DNA"/>
</dbReference>
<feature type="compositionally biased region" description="Basic residues" evidence="1">
    <location>
        <begin position="1"/>
        <end position="10"/>
    </location>
</feature>
<reference evidence="4" key="1">
    <citation type="journal article" date="2024" name="Algal Res.">
        <title>Biochemical, toxicological and genomic investigation of a high-biomass producing Limnothrix strain isolated from Italian shallow drinking water reservoir.</title>
        <authorList>
            <person name="Simonazzi M."/>
            <person name="Shishido T.K."/>
            <person name="Delbaje E."/>
            <person name="Wahlsten M."/>
            <person name="Fewer D.P."/>
            <person name="Sivonen K."/>
            <person name="Pezzolesi L."/>
            <person name="Pistocchi R."/>
        </authorList>
    </citation>
    <scope>NUCLEOTIDE SEQUENCE [LARGE SCALE GENOMIC DNA]</scope>
    <source>
        <strain evidence="4">LRLZ20PSL1</strain>
    </source>
</reference>
<organism evidence="3 4">
    <name type="scientific">Limnothrix redekei LRLZ20PSL1</name>
    <dbReference type="NCBI Taxonomy" id="3112953"/>
    <lineage>
        <taxon>Bacteria</taxon>
        <taxon>Bacillati</taxon>
        <taxon>Cyanobacteriota</taxon>
        <taxon>Cyanophyceae</taxon>
        <taxon>Pseudanabaenales</taxon>
        <taxon>Pseudanabaenaceae</taxon>
        <taxon>Limnothrix</taxon>
    </lineage>
</organism>
<feature type="domain" description="Glycosyltransferase 61 catalytic" evidence="2">
    <location>
        <begin position="279"/>
        <end position="458"/>
    </location>
</feature>
<dbReference type="SUPFAM" id="SSF48452">
    <property type="entry name" value="TPR-like"/>
    <property type="match status" value="1"/>
</dbReference>
<sequence>MAKSSFRSRRSGLASRLPPVSPPAPPPESAPPAPVLVQEPVTALAPLATPWQLTWGHDLARSGDWDGAAIAYGQALAAYPGDGLAALALARVELRRDRPAAAWAVLEPQLPQWPTAGPLLLTASQAQAAQGELAMAEDLALRAWLADPDRPEARRWLAQLDRLAHSPFQLIDSWRGRLADHWLWALADRLGHQEQLTRLETETPLDDRPFAAQVDNGSLWHWRGMVGVFDAQQRLILELSDGALPRWLQMQPPRPMPTVQVAGRVAVLASGAGDAIDRWFQELLPRLQILQSLESEGGAFWEPFAAIVVDRLAHPWQRETLDRLGIPADRLLELDQHLQIQADSLIVPRRFNGPSSYGVAALRALGADSNRSTLVGLRQTVPNRRRWVLWASDGRDRPWLNGPAVAQDLARWGFSLLDPAACSLADLIGIFQTAEAIVSPSHPALTLLPLCPPDTIVLEVGSRTYQPLAQLAGLQGRSIPAEPLLPGNTSPVLWVRSAEVRAVLARCLRGLRV</sequence>
<gene>
    <name evidence="3" type="ORF">VPK24_04430</name>
</gene>
<accession>A0ABW7C9S1</accession>
<dbReference type="Pfam" id="PF04577">
    <property type="entry name" value="Glyco_transf_61"/>
    <property type="match status" value="1"/>
</dbReference>
<feature type="compositionally biased region" description="Pro residues" evidence="1">
    <location>
        <begin position="19"/>
        <end position="34"/>
    </location>
</feature>
<dbReference type="RefSeq" id="WP_393010913.1">
    <property type="nucleotide sequence ID" value="NZ_JAZAQF010000023.1"/>
</dbReference>
<protein>
    <submittedName>
        <fullName evidence="3">Glycosyltransferase 61 family protein</fullName>
    </submittedName>
</protein>
<evidence type="ECO:0000313" key="3">
    <source>
        <dbReference type="EMBL" id="MFG3816875.1"/>
    </source>
</evidence>
<dbReference type="Proteomes" id="UP001604335">
    <property type="component" value="Unassembled WGS sequence"/>
</dbReference>